<name>E4T5Z1_PALPW</name>
<accession>E4T5Z1</accession>
<dbReference type="HOGENOM" id="CLU_012817_14_4_10"/>
<reference evidence="4 5" key="2">
    <citation type="journal article" date="2011" name="Stand. Genomic Sci.">
        <title>Complete genome sequence of Paludibacter propionicigenes type strain (WB4).</title>
        <authorList>
            <person name="Gronow S."/>
            <person name="Munk C."/>
            <person name="Lapidus A."/>
            <person name="Nolan M."/>
            <person name="Lucas S."/>
            <person name="Hammon N."/>
            <person name="Deshpande S."/>
            <person name="Cheng J.F."/>
            <person name="Tapia R."/>
            <person name="Han C."/>
            <person name="Goodwin L."/>
            <person name="Pitluck S."/>
            <person name="Liolios K."/>
            <person name="Ivanova N."/>
            <person name="Mavromatis K."/>
            <person name="Mikhailova N."/>
            <person name="Pati A."/>
            <person name="Chen A."/>
            <person name="Palaniappan K."/>
            <person name="Land M."/>
            <person name="Hauser L."/>
            <person name="Chang Y.J."/>
            <person name="Jeffries C.D."/>
            <person name="Brambilla E."/>
            <person name="Rohde M."/>
            <person name="Goker M."/>
            <person name="Detter J.C."/>
            <person name="Woyke T."/>
            <person name="Bristow J."/>
            <person name="Eisen J.A."/>
            <person name="Markowitz V."/>
            <person name="Hugenholtz P."/>
            <person name="Kyrpides N.C."/>
            <person name="Klenk H.P."/>
        </authorList>
    </citation>
    <scope>NUCLEOTIDE SEQUENCE [LARGE SCALE GENOMIC DNA]</scope>
    <source>
        <strain evidence="5">DSM 17365 / JCM 13257 / WB4</strain>
    </source>
</reference>
<dbReference type="EMBL" id="CP002345">
    <property type="protein sequence ID" value="ADQ80135.1"/>
    <property type="molecule type" value="Genomic_DNA"/>
</dbReference>
<proteinExistence type="inferred from homology"/>
<gene>
    <name evidence="4" type="ordered locus">Palpr_1998</name>
</gene>
<dbReference type="RefSeq" id="WP_013445504.1">
    <property type="nucleotide sequence ID" value="NC_014734.1"/>
</dbReference>
<dbReference type="STRING" id="694427.Palpr_1998"/>
<comment type="similarity">
    <text evidence="1">Belongs to the outer membrane factor (OMF) (TC 1.B.17) family.</text>
</comment>
<evidence type="ECO:0000256" key="2">
    <source>
        <dbReference type="SAM" id="Coils"/>
    </source>
</evidence>
<dbReference type="SUPFAM" id="SSF56954">
    <property type="entry name" value="Outer membrane efflux proteins (OEP)"/>
    <property type="match status" value="1"/>
</dbReference>
<evidence type="ECO:0000256" key="1">
    <source>
        <dbReference type="ARBA" id="ARBA00007613"/>
    </source>
</evidence>
<dbReference type="Proteomes" id="UP000008718">
    <property type="component" value="Chromosome"/>
</dbReference>
<feature type="signal peptide" evidence="3">
    <location>
        <begin position="1"/>
        <end position="22"/>
    </location>
</feature>
<dbReference type="GO" id="GO:0015562">
    <property type="term" value="F:efflux transmembrane transporter activity"/>
    <property type="evidence" value="ECO:0007669"/>
    <property type="project" value="InterPro"/>
</dbReference>
<dbReference type="Pfam" id="PF02321">
    <property type="entry name" value="OEP"/>
    <property type="match status" value="2"/>
</dbReference>
<dbReference type="InterPro" id="IPR003423">
    <property type="entry name" value="OMP_efflux"/>
</dbReference>
<dbReference type="PANTHER" id="PTHR30203:SF23">
    <property type="entry name" value="OUTER MEMBRANE EFFLUX PROTEIN"/>
    <property type="match status" value="1"/>
</dbReference>
<keyword evidence="2" id="KW-0175">Coiled coil</keyword>
<feature type="coiled-coil region" evidence="2">
    <location>
        <begin position="194"/>
        <end position="221"/>
    </location>
</feature>
<evidence type="ECO:0000313" key="4">
    <source>
        <dbReference type="EMBL" id="ADQ80135.1"/>
    </source>
</evidence>
<dbReference type="OrthoDB" id="9771205at2"/>
<protein>
    <submittedName>
        <fullName evidence="4">Outer membrane efflux protein</fullName>
    </submittedName>
</protein>
<dbReference type="eggNOG" id="COG1538">
    <property type="taxonomic scope" value="Bacteria"/>
</dbReference>
<dbReference type="AlphaFoldDB" id="E4T5Z1"/>
<evidence type="ECO:0000313" key="5">
    <source>
        <dbReference type="Proteomes" id="UP000008718"/>
    </source>
</evidence>
<keyword evidence="3" id="KW-0732">Signal</keyword>
<organism evidence="4 5">
    <name type="scientific">Paludibacter propionicigenes (strain DSM 17365 / JCM 13257 / WB4)</name>
    <dbReference type="NCBI Taxonomy" id="694427"/>
    <lineage>
        <taxon>Bacteria</taxon>
        <taxon>Pseudomonadati</taxon>
        <taxon>Bacteroidota</taxon>
        <taxon>Bacteroidia</taxon>
        <taxon>Bacteroidales</taxon>
        <taxon>Paludibacteraceae</taxon>
        <taxon>Paludibacter</taxon>
    </lineage>
</organism>
<dbReference type="Gene3D" id="1.20.1600.10">
    <property type="entry name" value="Outer membrane efflux proteins (OEP)"/>
    <property type="match status" value="1"/>
</dbReference>
<feature type="chain" id="PRO_5003186882" evidence="3">
    <location>
        <begin position="23"/>
        <end position="429"/>
    </location>
</feature>
<sequence length="429" mass="48645">MQRLIKLATIALCLILATEAKSQTDYGIKPDTLNLKLDSLENVFLRKNLLLLAQRYNIDAQKALVVQAKLFPNPTLNVGTTMYQTATKQFFPVGKNGELSVGLSQVIMLAGKHNKQLKIAQTNAALSEYQFYDLLRTLKHTLRTDFFNIHFLLQSAKVYDSEITALQRVTDAFAQQNGKGYISEKEVLRIKAQLYSIQNEYNDLKMQINDIQSELRLLLQTKNVYVVPNVNNAVLDNLDPLKYTLSAIIDSAYATRPDLKIAKLNTDLSTQNYSLQKALAVPDLTIQLGYDQQGSYINNLTTVGFGIDLPFLNRNQGNIKSAKAQIKFNQANFEATRASVDEQIYSSMGKLIESDKLLKSRDAGFEKDFSKLLGEVLKNYQVRNIGLLEFLDFYDSYKQNTLQINSIKFNRISAFEDLNFYTGIDYLKN</sequence>
<dbReference type="KEGG" id="ppn:Palpr_1998"/>
<evidence type="ECO:0000256" key="3">
    <source>
        <dbReference type="SAM" id="SignalP"/>
    </source>
</evidence>
<reference key="1">
    <citation type="submission" date="2010-11" db="EMBL/GenBank/DDBJ databases">
        <title>The complete genome of Paludibacter propionicigenes DSM 17365.</title>
        <authorList>
            <consortium name="US DOE Joint Genome Institute (JGI-PGF)"/>
            <person name="Lucas S."/>
            <person name="Copeland A."/>
            <person name="Lapidus A."/>
            <person name="Bruce D."/>
            <person name="Goodwin L."/>
            <person name="Pitluck S."/>
            <person name="Kyrpides N."/>
            <person name="Mavromatis K."/>
            <person name="Ivanova N."/>
            <person name="Munk A.C."/>
            <person name="Brettin T."/>
            <person name="Detter J.C."/>
            <person name="Han C."/>
            <person name="Tapia R."/>
            <person name="Land M."/>
            <person name="Hauser L."/>
            <person name="Markowitz V."/>
            <person name="Cheng J.-F."/>
            <person name="Hugenholtz P."/>
            <person name="Woyke T."/>
            <person name="Wu D."/>
            <person name="Gronow S."/>
            <person name="Wellnitz S."/>
            <person name="Brambilla E."/>
            <person name="Klenk H.-P."/>
            <person name="Eisen J.A."/>
        </authorList>
    </citation>
    <scope>NUCLEOTIDE SEQUENCE</scope>
    <source>
        <strain>WB4</strain>
    </source>
</reference>
<dbReference type="InterPro" id="IPR010131">
    <property type="entry name" value="MdtP/NodT-like"/>
</dbReference>
<dbReference type="PANTHER" id="PTHR30203">
    <property type="entry name" value="OUTER MEMBRANE CATION EFFLUX PROTEIN"/>
    <property type="match status" value="1"/>
</dbReference>
<keyword evidence="5" id="KW-1185">Reference proteome</keyword>